<name>A0A9N9S559_9DIPT</name>
<dbReference type="PANTHER" id="PTHR24276:SF91">
    <property type="entry name" value="AT26814P-RELATED"/>
    <property type="match status" value="1"/>
</dbReference>
<dbReference type="InterPro" id="IPR050430">
    <property type="entry name" value="Peptidase_S1"/>
</dbReference>
<keyword evidence="11" id="KW-1185">Reference proteome</keyword>
<evidence type="ECO:0000256" key="7">
    <source>
        <dbReference type="RuleBase" id="RU363034"/>
    </source>
</evidence>
<feature type="signal peptide" evidence="8">
    <location>
        <begin position="1"/>
        <end position="15"/>
    </location>
</feature>
<keyword evidence="1 7" id="KW-0645">Protease</keyword>
<dbReference type="SUPFAM" id="SSF50494">
    <property type="entry name" value="Trypsin-like serine proteases"/>
    <property type="match status" value="1"/>
</dbReference>
<reference evidence="10" key="1">
    <citation type="submission" date="2022-01" db="EMBL/GenBank/DDBJ databases">
        <authorList>
            <person name="King R."/>
        </authorList>
    </citation>
    <scope>NUCLEOTIDE SEQUENCE</scope>
</reference>
<dbReference type="InterPro" id="IPR001254">
    <property type="entry name" value="Trypsin_dom"/>
</dbReference>
<keyword evidence="2" id="KW-0222">Digestion</keyword>
<reference evidence="10" key="2">
    <citation type="submission" date="2022-10" db="EMBL/GenBank/DDBJ databases">
        <authorList>
            <consortium name="ENA_rothamsted_submissions"/>
            <consortium name="culmorum"/>
            <person name="King R."/>
        </authorList>
    </citation>
    <scope>NUCLEOTIDE SEQUENCE</scope>
</reference>
<dbReference type="GO" id="GO:0006508">
    <property type="term" value="P:proteolysis"/>
    <property type="evidence" value="ECO:0007669"/>
    <property type="project" value="UniProtKB-KW"/>
</dbReference>
<dbReference type="InterPro" id="IPR009003">
    <property type="entry name" value="Peptidase_S1_PA"/>
</dbReference>
<dbReference type="PROSITE" id="PS00134">
    <property type="entry name" value="TRYPSIN_HIS"/>
    <property type="match status" value="1"/>
</dbReference>
<feature type="chain" id="PRO_5040206795" description="Peptidase S1 domain-containing protein" evidence="8">
    <location>
        <begin position="16"/>
        <end position="286"/>
    </location>
</feature>
<evidence type="ECO:0000256" key="8">
    <source>
        <dbReference type="SAM" id="SignalP"/>
    </source>
</evidence>
<dbReference type="PRINTS" id="PR00722">
    <property type="entry name" value="CHYMOTRYPSIN"/>
</dbReference>
<dbReference type="Gene3D" id="2.40.10.10">
    <property type="entry name" value="Trypsin-like serine proteases"/>
    <property type="match status" value="1"/>
</dbReference>
<sequence length="286" mass="30744">MKLFILAVLVALASANDEVDWSQVRPMHQLLNDYVSENKAPVPRDRRIVNGQPAAPHQFPYQVALLMNSASGTGLCGGSVISQNAVLTAAHCTVTGVLNFLIIAGAYNRNLLEPNQQRRTVPPTDFIPHPNYGPLRLVNDIAVLRFTQAYTFNEFVQPVVMASDDSNRHVGASVHVSGFGRISDSNQLTSEVVLFTVKTVITNAVCAQSFPLIVVDSTICAVGTPDINNSVCNGDSGGPLTIRDGSLNSIQVGVVSFGSPQGCERGFPDGYARVSTFYPWVLSVMP</sequence>
<dbReference type="CDD" id="cd00190">
    <property type="entry name" value="Tryp_SPc"/>
    <property type="match status" value="1"/>
</dbReference>
<dbReference type="InterPro" id="IPR018114">
    <property type="entry name" value="TRYPSIN_HIS"/>
</dbReference>
<evidence type="ECO:0000313" key="11">
    <source>
        <dbReference type="Proteomes" id="UP001153620"/>
    </source>
</evidence>
<evidence type="ECO:0000256" key="2">
    <source>
        <dbReference type="ARBA" id="ARBA00022757"/>
    </source>
</evidence>
<keyword evidence="5" id="KW-1015">Disulfide bond</keyword>
<evidence type="ECO:0000256" key="3">
    <source>
        <dbReference type="ARBA" id="ARBA00022801"/>
    </source>
</evidence>
<evidence type="ECO:0000256" key="1">
    <source>
        <dbReference type="ARBA" id="ARBA00022670"/>
    </source>
</evidence>
<dbReference type="PROSITE" id="PS00135">
    <property type="entry name" value="TRYPSIN_SER"/>
    <property type="match status" value="1"/>
</dbReference>
<dbReference type="Proteomes" id="UP001153620">
    <property type="component" value="Chromosome 3"/>
</dbReference>
<dbReference type="PROSITE" id="PS50240">
    <property type="entry name" value="TRYPSIN_DOM"/>
    <property type="match status" value="1"/>
</dbReference>
<dbReference type="SMART" id="SM00020">
    <property type="entry name" value="Tryp_SPc"/>
    <property type="match status" value="1"/>
</dbReference>
<dbReference type="EMBL" id="OU895879">
    <property type="protein sequence ID" value="CAG9808409.1"/>
    <property type="molecule type" value="Genomic_DNA"/>
</dbReference>
<dbReference type="GO" id="GO:0007586">
    <property type="term" value="P:digestion"/>
    <property type="evidence" value="ECO:0007669"/>
    <property type="project" value="UniProtKB-KW"/>
</dbReference>
<keyword evidence="4 7" id="KW-0720">Serine protease</keyword>
<protein>
    <recommendedName>
        <fullName evidence="9">Peptidase S1 domain-containing protein</fullName>
    </recommendedName>
</protein>
<gene>
    <name evidence="10" type="ORF">CHIRRI_LOCUS11250</name>
</gene>
<dbReference type="InterPro" id="IPR043504">
    <property type="entry name" value="Peptidase_S1_PA_chymotrypsin"/>
</dbReference>
<dbReference type="GO" id="GO:0004252">
    <property type="term" value="F:serine-type endopeptidase activity"/>
    <property type="evidence" value="ECO:0007669"/>
    <property type="project" value="InterPro"/>
</dbReference>
<dbReference type="OrthoDB" id="5565075at2759"/>
<dbReference type="PANTHER" id="PTHR24276">
    <property type="entry name" value="POLYSERASE-RELATED"/>
    <property type="match status" value="1"/>
</dbReference>
<evidence type="ECO:0000256" key="6">
    <source>
        <dbReference type="ARBA" id="ARBA00024195"/>
    </source>
</evidence>
<evidence type="ECO:0000256" key="5">
    <source>
        <dbReference type="ARBA" id="ARBA00023157"/>
    </source>
</evidence>
<evidence type="ECO:0000313" key="10">
    <source>
        <dbReference type="EMBL" id="CAG9808409.1"/>
    </source>
</evidence>
<dbReference type="InterPro" id="IPR033116">
    <property type="entry name" value="TRYPSIN_SER"/>
</dbReference>
<accession>A0A9N9S559</accession>
<comment type="similarity">
    <text evidence="6">Belongs to the peptidase S1 family. CLIP subfamily.</text>
</comment>
<keyword evidence="3 7" id="KW-0378">Hydrolase</keyword>
<dbReference type="FunFam" id="2.40.10.10:FF:000068">
    <property type="entry name" value="transmembrane protease serine 2"/>
    <property type="match status" value="1"/>
</dbReference>
<proteinExistence type="inferred from homology"/>
<dbReference type="InterPro" id="IPR001314">
    <property type="entry name" value="Peptidase_S1A"/>
</dbReference>
<dbReference type="AlphaFoldDB" id="A0A9N9S559"/>
<keyword evidence="8" id="KW-0732">Signal</keyword>
<evidence type="ECO:0000256" key="4">
    <source>
        <dbReference type="ARBA" id="ARBA00022825"/>
    </source>
</evidence>
<dbReference type="Pfam" id="PF00089">
    <property type="entry name" value="Trypsin"/>
    <property type="match status" value="1"/>
</dbReference>
<organism evidence="10 11">
    <name type="scientific">Chironomus riparius</name>
    <dbReference type="NCBI Taxonomy" id="315576"/>
    <lineage>
        <taxon>Eukaryota</taxon>
        <taxon>Metazoa</taxon>
        <taxon>Ecdysozoa</taxon>
        <taxon>Arthropoda</taxon>
        <taxon>Hexapoda</taxon>
        <taxon>Insecta</taxon>
        <taxon>Pterygota</taxon>
        <taxon>Neoptera</taxon>
        <taxon>Endopterygota</taxon>
        <taxon>Diptera</taxon>
        <taxon>Nematocera</taxon>
        <taxon>Chironomoidea</taxon>
        <taxon>Chironomidae</taxon>
        <taxon>Chironominae</taxon>
        <taxon>Chironomus</taxon>
    </lineage>
</organism>
<feature type="domain" description="Peptidase S1" evidence="9">
    <location>
        <begin position="48"/>
        <end position="286"/>
    </location>
</feature>
<evidence type="ECO:0000259" key="9">
    <source>
        <dbReference type="PROSITE" id="PS50240"/>
    </source>
</evidence>